<sequence>MKWLQKQAGRAPLPVFPIIGRGGEATLDALHLSPGVEITASPRHARALVVLGTVEPYDHDALKRVHDQVPVPRISLWCGNTPVPEELRSSAIKTTAPEELVERARVAYRKLISGEHAGDINLCLDEPPAPWKGLGDGHGGEGMMGGKPYGRPMAMPEDDLRDGLQLDPLDFTLGPFSSLLPPGMSARIKLHGDVIADFEVISKPYPRTLPDVFYQAQRRPVPLADLELARAGYHLRRLSHALQINGLGAYATRLRRRAAHLRPDQPKGELAPASVWRSLFRSAGAHQGVVTGDSVARLRGSAARAAGANTDSRSQDPAYTSLGFQPVVQHSGTCGARWKQWLDEADQALKLALSAHKNEALSSPSHIVESPLGPLTKSDPPVDCSDLLPSLLVGLEWSEAMSVIASLDLAAVDEGAAPNETGTADEGGAIS</sequence>
<name>N6W1R9_9GAMM</name>
<dbReference type="AlphaFoldDB" id="N6W1R9"/>
<organism evidence="1 2">
    <name type="scientific">Marinobacter nanhaiticus D15-8W</name>
    <dbReference type="NCBI Taxonomy" id="626887"/>
    <lineage>
        <taxon>Bacteria</taxon>
        <taxon>Pseudomonadati</taxon>
        <taxon>Pseudomonadota</taxon>
        <taxon>Gammaproteobacteria</taxon>
        <taxon>Pseudomonadales</taxon>
        <taxon>Marinobacteraceae</taxon>
        <taxon>Marinobacter</taxon>
    </lineage>
</organism>
<comment type="caution">
    <text evidence="1">The sequence shown here is derived from an EMBL/GenBank/DDBJ whole genome shotgun (WGS) entry which is preliminary data.</text>
</comment>
<evidence type="ECO:0000313" key="2">
    <source>
        <dbReference type="Proteomes" id="UP000013165"/>
    </source>
</evidence>
<proteinExistence type="predicted"/>
<dbReference type="Proteomes" id="UP000013165">
    <property type="component" value="Unassembled WGS sequence"/>
</dbReference>
<reference evidence="1 2" key="1">
    <citation type="journal article" date="2013" name="Genome Announc.">
        <title>Genome Sequence of the Polycyclic Aromatic Hydrocarbon-Degrading Bacterium Strain Marinobacter nanhaiticus D15-8WT.</title>
        <authorList>
            <person name="Cui Z."/>
            <person name="Gao W."/>
            <person name="Li Q."/>
            <person name="Xu G."/>
            <person name="Zheng L."/>
        </authorList>
    </citation>
    <scope>NUCLEOTIDE SEQUENCE [LARGE SCALE GENOMIC DNA]</scope>
    <source>
        <strain evidence="1 2">D15-8W</strain>
    </source>
</reference>
<gene>
    <name evidence="1" type="ORF">J057_02155</name>
</gene>
<evidence type="ECO:0000313" key="1">
    <source>
        <dbReference type="EMBL" id="ENO16475.2"/>
    </source>
</evidence>
<evidence type="ECO:0008006" key="3">
    <source>
        <dbReference type="Google" id="ProtNLM"/>
    </source>
</evidence>
<accession>N6W1R9</accession>
<dbReference type="Gene3D" id="1.10.645.10">
    <property type="entry name" value="Cytochrome-c3 Hydrogenase, chain B"/>
    <property type="match status" value="1"/>
</dbReference>
<dbReference type="PATRIC" id="fig|626887.3.peg.409"/>
<dbReference type="InterPro" id="IPR029014">
    <property type="entry name" value="NiFe-Hase_large"/>
</dbReference>
<dbReference type="Gene3D" id="3.40.50.12280">
    <property type="match status" value="1"/>
</dbReference>
<protein>
    <recommendedName>
        <fullName evidence="3">NADH-quinone oxidoreductase subunit D domain-containing protein</fullName>
    </recommendedName>
</protein>
<keyword evidence="2" id="KW-1185">Reference proteome</keyword>
<dbReference type="eggNOG" id="ENOG502ZC7I">
    <property type="taxonomic scope" value="Bacteria"/>
</dbReference>
<dbReference type="EMBL" id="APLQ01000010">
    <property type="protein sequence ID" value="ENO16475.2"/>
    <property type="molecule type" value="Genomic_DNA"/>
</dbReference>
<dbReference type="STRING" id="626887.J057_02155"/>
<dbReference type="HOGENOM" id="CLU_661997_0_0_6"/>